<organism evidence="1">
    <name type="scientific">Arundo donax</name>
    <name type="common">Giant reed</name>
    <name type="synonym">Donax arundinaceus</name>
    <dbReference type="NCBI Taxonomy" id="35708"/>
    <lineage>
        <taxon>Eukaryota</taxon>
        <taxon>Viridiplantae</taxon>
        <taxon>Streptophyta</taxon>
        <taxon>Embryophyta</taxon>
        <taxon>Tracheophyta</taxon>
        <taxon>Spermatophyta</taxon>
        <taxon>Magnoliopsida</taxon>
        <taxon>Liliopsida</taxon>
        <taxon>Poales</taxon>
        <taxon>Poaceae</taxon>
        <taxon>PACMAD clade</taxon>
        <taxon>Arundinoideae</taxon>
        <taxon>Arundineae</taxon>
        <taxon>Arundo</taxon>
    </lineage>
</organism>
<protein>
    <submittedName>
        <fullName evidence="1">Uncharacterized protein</fullName>
    </submittedName>
</protein>
<reference evidence="1" key="1">
    <citation type="submission" date="2014-09" db="EMBL/GenBank/DDBJ databases">
        <authorList>
            <person name="Magalhaes I.L.F."/>
            <person name="Oliveira U."/>
            <person name="Santos F.R."/>
            <person name="Vidigal T.H.D.A."/>
            <person name="Brescovit A.D."/>
            <person name="Santos A.J."/>
        </authorList>
    </citation>
    <scope>NUCLEOTIDE SEQUENCE</scope>
    <source>
        <tissue evidence="1">Shoot tissue taken approximately 20 cm above the soil surface</tissue>
    </source>
</reference>
<reference evidence="1" key="2">
    <citation type="journal article" date="2015" name="Data Brief">
        <title>Shoot transcriptome of the giant reed, Arundo donax.</title>
        <authorList>
            <person name="Barrero R.A."/>
            <person name="Guerrero F.D."/>
            <person name="Moolhuijzen P."/>
            <person name="Goolsby J.A."/>
            <person name="Tidwell J."/>
            <person name="Bellgard S.E."/>
            <person name="Bellgard M.I."/>
        </authorList>
    </citation>
    <scope>NUCLEOTIDE SEQUENCE</scope>
    <source>
        <tissue evidence="1">Shoot tissue taken approximately 20 cm above the soil surface</tissue>
    </source>
</reference>
<dbReference type="EMBL" id="GBRH01273401">
    <property type="protein sequence ID" value="JAD24494.1"/>
    <property type="molecule type" value="Transcribed_RNA"/>
</dbReference>
<name>A0A0A8YEE3_ARUDO</name>
<dbReference type="AlphaFoldDB" id="A0A0A8YEE3"/>
<proteinExistence type="predicted"/>
<accession>A0A0A8YEE3</accession>
<sequence>MTLDLISLRSLSLSTTLYAEPSLLPTNKYAVVLRSSSRNKRYAACLSVDPGAMPLNWPA</sequence>
<evidence type="ECO:0000313" key="1">
    <source>
        <dbReference type="EMBL" id="JAD24494.1"/>
    </source>
</evidence>